<dbReference type="EMBL" id="SDMP01000003">
    <property type="protein sequence ID" value="RYR68850.1"/>
    <property type="molecule type" value="Genomic_DNA"/>
</dbReference>
<organism evidence="3 4">
    <name type="scientific">Arachis hypogaea</name>
    <name type="common">Peanut</name>
    <dbReference type="NCBI Taxonomy" id="3818"/>
    <lineage>
        <taxon>Eukaryota</taxon>
        <taxon>Viridiplantae</taxon>
        <taxon>Streptophyta</taxon>
        <taxon>Embryophyta</taxon>
        <taxon>Tracheophyta</taxon>
        <taxon>Spermatophyta</taxon>
        <taxon>Magnoliopsida</taxon>
        <taxon>eudicotyledons</taxon>
        <taxon>Gunneridae</taxon>
        <taxon>Pentapetalae</taxon>
        <taxon>rosids</taxon>
        <taxon>fabids</taxon>
        <taxon>Fabales</taxon>
        <taxon>Fabaceae</taxon>
        <taxon>Papilionoideae</taxon>
        <taxon>50 kb inversion clade</taxon>
        <taxon>dalbergioids sensu lato</taxon>
        <taxon>Dalbergieae</taxon>
        <taxon>Pterocarpus clade</taxon>
        <taxon>Arachis</taxon>
    </lineage>
</organism>
<dbReference type="PANTHER" id="PTHR31637">
    <property type="entry name" value="2,3-BISPHOSPHOGLYCERATE-INDEPENDENT PHOSPHOGLYCERATE MUTASE"/>
    <property type="match status" value="1"/>
</dbReference>
<dbReference type="InterPro" id="IPR005995">
    <property type="entry name" value="Pgm_bpd_ind"/>
</dbReference>
<evidence type="ECO:0000313" key="3">
    <source>
        <dbReference type="EMBL" id="RYR68850.1"/>
    </source>
</evidence>
<keyword evidence="1" id="KW-0732">Signal</keyword>
<evidence type="ECO:0000259" key="2">
    <source>
        <dbReference type="Pfam" id="PF01676"/>
    </source>
</evidence>
<dbReference type="GO" id="GO:0030145">
    <property type="term" value="F:manganese ion binding"/>
    <property type="evidence" value="ECO:0007669"/>
    <property type="project" value="TreeGrafter"/>
</dbReference>
<feature type="domain" description="Metalloenzyme" evidence="2">
    <location>
        <begin position="68"/>
        <end position="134"/>
    </location>
</feature>
<reference evidence="3 4" key="1">
    <citation type="submission" date="2019-01" db="EMBL/GenBank/DDBJ databases">
        <title>Sequencing of cultivated peanut Arachis hypogaea provides insights into genome evolution and oil improvement.</title>
        <authorList>
            <person name="Chen X."/>
        </authorList>
    </citation>
    <scope>NUCLEOTIDE SEQUENCE [LARGE SCALE GENOMIC DNA]</scope>
    <source>
        <strain evidence="4">cv. Fuhuasheng</strain>
        <tissue evidence="3">Leaves</tissue>
    </source>
</reference>
<feature type="chain" id="PRO_5019110983" description="Metalloenzyme domain-containing protein" evidence="1">
    <location>
        <begin position="19"/>
        <end position="135"/>
    </location>
</feature>
<dbReference type="AlphaFoldDB" id="A0A445E0A6"/>
<feature type="signal peptide" evidence="1">
    <location>
        <begin position="1"/>
        <end position="18"/>
    </location>
</feature>
<dbReference type="PANTHER" id="PTHR31637:SF0">
    <property type="entry name" value="2,3-BISPHOSPHOGLYCERATE-INDEPENDENT PHOSPHOGLYCERATE MUTASE"/>
    <property type="match status" value="1"/>
</dbReference>
<evidence type="ECO:0000256" key="1">
    <source>
        <dbReference type="SAM" id="SignalP"/>
    </source>
</evidence>
<protein>
    <recommendedName>
        <fullName evidence="2">Metalloenzyme domain-containing protein</fullName>
    </recommendedName>
</protein>
<accession>A0A445E0A6</accession>
<dbReference type="Gene3D" id="3.40.720.10">
    <property type="entry name" value="Alkaline Phosphatase, subunit A"/>
    <property type="match status" value="1"/>
</dbReference>
<name>A0A445E0A6_ARAHY</name>
<keyword evidence="4" id="KW-1185">Reference proteome</keyword>
<dbReference type="Proteomes" id="UP000289738">
    <property type="component" value="Chromosome A03"/>
</dbReference>
<comment type="caution">
    <text evidence="3">The sequence shown here is derived from an EMBL/GenBank/DDBJ whole genome shotgun (WGS) entry which is preliminary data.</text>
</comment>
<dbReference type="InterPro" id="IPR017850">
    <property type="entry name" value="Alkaline_phosphatase_core_sf"/>
</dbReference>
<dbReference type="SUPFAM" id="SSF53649">
    <property type="entry name" value="Alkaline phosphatase-like"/>
    <property type="match status" value="1"/>
</dbReference>
<dbReference type="Pfam" id="PF01676">
    <property type="entry name" value="Metalloenzyme"/>
    <property type="match status" value="1"/>
</dbReference>
<dbReference type="STRING" id="3818.A0A445E0A6"/>
<evidence type="ECO:0000313" key="4">
    <source>
        <dbReference type="Proteomes" id="UP000289738"/>
    </source>
</evidence>
<proteinExistence type="predicted"/>
<dbReference type="GO" id="GO:0004619">
    <property type="term" value="F:phosphoglycerate mutase activity"/>
    <property type="evidence" value="ECO:0007669"/>
    <property type="project" value="InterPro"/>
</dbReference>
<dbReference type="GO" id="GO:0006007">
    <property type="term" value="P:glucose catabolic process"/>
    <property type="evidence" value="ECO:0007669"/>
    <property type="project" value="InterPro"/>
</dbReference>
<dbReference type="InterPro" id="IPR006124">
    <property type="entry name" value="Metalloenzyme"/>
</dbReference>
<gene>
    <name evidence="3" type="ORF">Ahy_A03g015329</name>
</gene>
<sequence length="135" mass="14378">MLILLCILVVLSSKASEAVENHYVNASNLNLLEAHEAEASLAGMGAYTLTVGLTLIQIAAAKVVGKLKPVAVVVLDGWGEANADQYNCIHTAETPTMDSLKKGAPERWRLVRAHGTVVGLPTKNDMGNSEVDHFV</sequence>